<keyword evidence="2" id="KW-1185">Reference proteome</keyword>
<gene>
    <name evidence="1" type="ORF">PGIGA_G00119300</name>
</gene>
<protein>
    <submittedName>
        <fullName evidence="1">Uncharacterized protein</fullName>
    </submittedName>
</protein>
<name>A0ACC5XHV2_PANGG</name>
<dbReference type="Proteomes" id="UP000829447">
    <property type="component" value="Linkage Group LG20"/>
</dbReference>
<evidence type="ECO:0000313" key="1">
    <source>
        <dbReference type="EMBL" id="MCI4390150.1"/>
    </source>
</evidence>
<comment type="caution">
    <text evidence="1">The sequence shown here is derived from an EMBL/GenBank/DDBJ whole genome shotgun (WGS) entry which is preliminary data.</text>
</comment>
<organism evidence="1 2">
    <name type="scientific">Pangasianodon gigas</name>
    <name type="common">Mekong giant catfish</name>
    <name type="synonym">Pangasius gigas</name>
    <dbReference type="NCBI Taxonomy" id="30993"/>
    <lineage>
        <taxon>Eukaryota</taxon>
        <taxon>Metazoa</taxon>
        <taxon>Chordata</taxon>
        <taxon>Craniata</taxon>
        <taxon>Vertebrata</taxon>
        <taxon>Euteleostomi</taxon>
        <taxon>Actinopterygii</taxon>
        <taxon>Neopterygii</taxon>
        <taxon>Teleostei</taxon>
        <taxon>Ostariophysi</taxon>
        <taxon>Siluriformes</taxon>
        <taxon>Pangasiidae</taxon>
        <taxon>Pangasianodon</taxon>
    </lineage>
</organism>
<evidence type="ECO:0000313" key="2">
    <source>
        <dbReference type="Proteomes" id="UP000829447"/>
    </source>
</evidence>
<proteinExistence type="predicted"/>
<sequence>MGPAIEWAVLALRYYLVGCTFTLCSDHTLLQWLHRMKDAITRITCWYLALNGSLTCVGRWGYVAVGAWSGFSCKQRGVTPITGERDRKRDIADTHTPIHTLRRVNLT</sequence>
<dbReference type="EMBL" id="CM040473">
    <property type="protein sequence ID" value="MCI4390150.1"/>
    <property type="molecule type" value="Genomic_DNA"/>
</dbReference>
<reference evidence="1 2" key="1">
    <citation type="journal article" date="2022" name="bioRxiv">
        <title>An ancient truncated duplication of the anti-Mullerian hormone receptor type 2 gene is a potential conserved master sex determinant in the Pangasiidae catfish family.</title>
        <authorList>
            <person name="Wen M."/>
            <person name="Pan Q."/>
            <person name="Jouanno E."/>
            <person name="Montfort J."/>
            <person name="Zahm M."/>
            <person name="Cabau C."/>
            <person name="Klopp C."/>
            <person name="Iampietro C."/>
            <person name="Roques C."/>
            <person name="Bouchez O."/>
            <person name="Castinel A."/>
            <person name="Donnadieu C."/>
            <person name="Parrinello H."/>
            <person name="Poncet C."/>
            <person name="Belmonte E."/>
            <person name="Gautier V."/>
            <person name="Avarre J.-C."/>
            <person name="Dugue R."/>
            <person name="Gustiano R."/>
            <person name="Ha T.T.T."/>
            <person name="Campet M."/>
            <person name="Sriphairoj K."/>
            <person name="Ribolli J."/>
            <person name="de Almeida F.L."/>
            <person name="Desvignes T."/>
            <person name="Postlethwait J.H."/>
            <person name="Bucao C.F."/>
            <person name="Robinson-Rechavi M."/>
            <person name="Bobe J."/>
            <person name="Herpin A."/>
            <person name="Guiguen Y."/>
        </authorList>
    </citation>
    <scope>NUCLEOTIDE SEQUENCE [LARGE SCALE GENOMIC DNA]</scope>
    <source>
        <strain evidence="1">YG-Dec2019</strain>
    </source>
</reference>
<accession>A0ACC5XHV2</accession>